<keyword evidence="3" id="KW-1185">Reference proteome</keyword>
<evidence type="ECO:0000256" key="1">
    <source>
        <dbReference type="SAM" id="MobiDB-lite"/>
    </source>
</evidence>
<organism evidence="2 3">
    <name type="scientific">Artemisia annua</name>
    <name type="common">Sweet wormwood</name>
    <dbReference type="NCBI Taxonomy" id="35608"/>
    <lineage>
        <taxon>Eukaryota</taxon>
        <taxon>Viridiplantae</taxon>
        <taxon>Streptophyta</taxon>
        <taxon>Embryophyta</taxon>
        <taxon>Tracheophyta</taxon>
        <taxon>Spermatophyta</taxon>
        <taxon>Magnoliopsida</taxon>
        <taxon>eudicotyledons</taxon>
        <taxon>Gunneridae</taxon>
        <taxon>Pentapetalae</taxon>
        <taxon>asterids</taxon>
        <taxon>campanulids</taxon>
        <taxon>Asterales</taxon>
        <taxon>Asteraceae</taxon>
        <taxon>Asteroideae</taxon>
        <taxon>Anthemideae</taxon>
        <taxon>Artemisiinae</taxon>
        <taxon>Artemisia</taxon>
    </lineage>
</organism>
<evidence type="ECO:0000313" key="2">
    <source>
        <dbReference type="EMBL" id="PWA39895.1"/>
    </source>
</evidence>
<gene>
    <name evidence="2" type="ORF">CTI12_AA566130</name>
</gene>
<proteinExistence type="predicted"/>
<dbReference type="EMBL" id="PKPP01014226">
    <property type="protein sequence ID" value="PWA39895.1"/>
    <property type="molecule type" value="Genomic_DNA"/>
</dbReference>
<dbReference type="Proteomes" id="UP000245207">
    <property type="component" value="Unassembled WGS sequence"/>
</dbReference>
<comment type="caution">
    <text evidence="2">The sequence shown here is derived from an EMBL/GenBank/DDBJ whole genome shotgun (WGS) entry which is preliminary data.</text>
</comment>
<sequence>MSSKPDIIDISSDSSSSKSAPSGWAKYFPPCASTSVTKKSKKRGKEPSASEDLPTPPPYVSDTSSSDLPSYAPSFHSDDKEPICLAIDENAATSSRRTSLPKPPKQVLGLTSPKVWDAMQSQSKGVHKTMPGFQ</sequence>
<accession>A0A2U1KT13</accession>
<name>A0A2U1KT13_ARTAN</name>
<feature type="compositionally biased region" description="Low complexity" evidence="1">
    <location>
        <begin position="1"/>
        <end position="22"/>
    </location>
</feature>
<reference evidence="2 3" key="1">
    <citation type="journal article" date="2018" name="Mol. Plant">
        <title>The genome of Artemisia annua provides insight into the evolution of Asteraceae family and artemisinin biosynthesis.</title>
        <authorList>
            <person name="Shen Q."/>
            <person name="Zhang L."/>
            <person name="Liao Z."/>
            <person name="Wang S."/>
            <person name="Yan T."/>
            <person name="Shi P."/>
            <person name="Liu M."/>
            <person name="Fu X."/>
            <person name="Pan Q."/>
            <person name="Wang Y."/>
            <person name="Lv Z."/>
            <person name="Lu X."/>
            <person name="Zhang F."/>
            <person name="Jiang W."/>
            <person name="Ma Y."/>
            <person name="Chen M."/>
            <person name="Hao X."/>
            <person name="Li L."/>
            <person name="Tang Y."/>
            <person name="Lv G."/>
            <person name="Zhou Y."/>
            <person name="Sun X."/>
            <person name="Brodelius P.E."/>
            <person name="Rose J.K.C."/>
            <person name="Tang K."/>
        </authorList>
    </citation>
    <scope>NUCLEOTIDE SEQUENCE [LARGE SCALE GENOMIC DNA]</scope>
    <source>
        <strain evidence="3">cv. Huhao1</strain>
        <tissue evidence="2">Leaf</tissue>
    </source>
</reference>
<protein>
    <submittedName>
        <fullName evidence="2">Uncharacterized protein</fullName>
    </submittedName>
</protein>
<feature type="region of interest" description="Disordered" evidence="1">
    <location>
        <begin position="1"/>
        <end position="134"/>
    </location>
</feature>
<evidence type="ECO:0000313" key="3">
    <source>
        <dbReference type="Proteomes" id="UP000245207"/>
    </source>
</evidence>
<dbReference type="AlphaFoldDB" id="A0A2U1KT13"/>